<keyword evidence="3" id="KW-0378">Hydrolase</keyword>
<comment type="caution">
    <text evidence="3">The sequence shown here is derived from an EMBL/GenBank/DDBJ whole genome shotgun (WGS) entry which is preliminary data.</text>
</comment>
<feature type="domain" description="Peptidase C1A papain C-terminal" evidence="2">
    <location>
        <begin position="14"/>
        <end position="157"/>
    </location>
</feature>
<dbReference type="InterPro" id="IPR013783">
    <property type="entry name" value="Ig-like_fold"/>
</dbReference>
<evidence type="ECO:0000259" key="2">
    <source>
        <dbReference type="SMART" id="SM00645"/>
    </source>
</evidence>
<dbReference type="InterPro" id="IPR038765">
    <property type="entry name" value="Papain-like_cys_pep_sf"/>
</dbReference>
<dbReference type="EMBL" id="LACI01001546">
    <property type="protein sequence ID" value="KJU84268.1"/>
    <property type="molecule type" value="Genomic_DNA"/>
</dbReference>
<reference evidence="3 4" key="1">
    <citation type="submission" date="2015-02" db="EMBL/GenBank/DDBJ databases">
        <title>Single-cell genomics of uncultivated deep-branching MTB reveals a conserved set of magnetosome genes.</title>
        <authorList>
            <person name="Kolinko S."/>
            <person name="Richter M."/>
            <person name="Glockner F.O."/>
            <person name="Brachmann A."/>
            <person name="Schuler D."/>
        </authorList>
    </citation>
    <scope>NUCLEOTIDE SEQUENCE [LARGE SCALE GENOMIC DNA]</scope>
    <source>
        <strain evidence="3">TM-1</strain>
    </source>
</reference>
<dbReference type="Gene3D" id="2.60.40.10">
    <property type="entry name" value="Immunoglobulins"/>
    <property type="match status" value="1"/>
</dbReference>
<dbReference type="InterPro" id="IPR013128">
    <property type="entry name" value="Peptidase_C1A"/>
</dbReference>
<dbReference type="Gene3D" id="3.90.70.10">
    <property type="entry name" value="Cysteine proteinases"/>
    <property type="match status" value="1"/>
</dbReference>
<proteinExistence type="inferred from homology"/>
<dbReference type="PANTHER" id="PTHR12411">
    <property type="entry name" value="CYSTEINE PROTEASE FAMILY C1-RELATED"/>
    <property type="match status" value="1"/>
</dbReference>
<sequence length="252" mass="27948">MQRNFSKVKAVLLMHVTPMLFTITRKVKQIKKEAAPMPAQADYHLPTKESDWGSITWGYSKIVTVDKLKNALNTYGPLVVTMDVYEDFNSYKSGIYKHVWGENAGGHAILLVGYNDSGSYFIVKNSWGDNWGESGYFKIAYSEIGYSNSDESVTGSVTKFGEYSIAYAVTTTNQPTVSITSPQKGAVLQGGSTYTIQWTASSSTCDIIYSKASSGNEWYWVAQGVDCNSYNWQVSNENVSGRLAVGYNNWNV</sequence>
<organism evidence="3 4">
    <name type="scientific">Candidatus Magnetobacterium bavaricum</name>
    <dbReference type="NCBI Taxonomy" id="29290"/>
    <lineage>
        <taxon>Bacteria</taxon>
        <taxon>Pseudomonadati</taxon>
        <taxon>Nitrospirota</taxon>
        <taxon>Thermodesulfovibrionia</taxon>
        <taxon>Thermodesulfovibrionales</taxon>
        <taxon>Candidatus Magnetobacteriaceae</taxon>
        <taxon>Candidatus Magnetobacterium</taxon>
    </lineage>
</organism>
<accession>A0A0F3GUD1</accession>
<dbReference type="AlphaFoldDB" id="A0A0F3GUD1"/>
<dbReference type="SUPFAM" id="SSF54001">
    <property type="entry name" value="Cysteine proteinases"/>
    <property type="match status" value="1"/>
</dbReference>
<dbReference type="EC" id="3.4.-.-" evidence="3"/>
<dbReference type="GO" id="GO:0006508">
    <property type="term" value="P:proteolysis"/>
    <property type="evidence" value="ECO:0007669"/>
    <property type="project" value="InterPro"/>
</dbReference>
<evidence type="ECO:0000313" key="3">
    <source>
        <dbReference type="EMBL" id="KJU84268.1"/>
    </source>
</evidence>
<gene>
    <name evidence="3" type="ORF">MBAV_003547</name>
</gene>
<dbReference type="GO" id="GO:0008234">
    <property type="term" value="F:cysteine-type peptidase activity"/>
    <property type="evidence" value="ECO:0007669"/>
    <property type="project" value="InterPro"/>
</dbReference>
<dbReference type="Proteomes" id="UP000033423">
    <property type="component" value="Unassembled WGS sequence"/>
</dbReference>
<dbReference type="Pfam" id="PF00112">
    <property type="entry name" value="Peptidase_C1"/>
    <property type="match status" value="1"/>
</dbReference>
<evidence type="ECO:0000313" key="4">
    <source>
        <dbReference type="Proteomes" id="UP000033423"/>
    </source>
</evidence>
<evidence type="ECO:0000256" key="1">
    <source>
        <dbReference type="ARBA" id="ARBA00008455"/>
    </source>
</evidence>
<name>A0A0F3GUD1_9BACT</name>
<comment type="similarity">
    <text evidence="1">Belongs to the peptidase C1 family.</text>
</comment>
<keyword evidence="4" id="KW-1185">Reference proteome</keyword>
<dbReference type="InterPro" id="IPR000668">
    <property type="entry name" value="Peptidase_C1A_C"/>
</dbReference>
<dbReference type="SMART" id="SM00645">
    <property type="entry name" value="Pept_C1"/>
    <property type="match status" value="1"/>
</dbReference>
<protein>
    <submittedName>
        <fullName evidence="3">Protein containing Peptidase C1A, papain</fullName>
        <ecNumber evidence="3">3.4.-.-</ecNumber>
    </submittedName>
</protein>
<dbReference type="PROSITE" id="PS00639">
    <property type="entry name" value="THIOL_PROTEASE_HIS"/>
    <property type="match status" value="1"/>
</dbReference>
<dbReference type="InterPro" id="IPR025660">
    <property type="entry name" value="Pept_his_AS"/>
</dbReference>